<dbReference type="RefSeq" id="WP_308952199.1">
    <property type="nucleotide sequence ID" value="NZ_JARXHW010000061.1"/>
</dbReference>
<dbReference type="EMBL" id="JARXHW010000061">
    <property type="protein sequence ID" value="MDQ8209304.1"/>
    <property type="molecule type" value="Genomic_DNA"/>
</dbReference>
<gene>
    <name evidence="1" type="ORF">QEH52_17385</name>
</gene>
<name>A0ABU1B109_9BACT</name>
<keyword evidence="2" id="KW-1185">Reference proteome</keyword>
<reference evidence="1 2" key="1">
    <citation type="submission" date="2023-04" db="EMBL/GenBank/DDBJ databases">
        <title>A novel bacteria isolated from coastal sediment.</title>
        <authorList>
            <person name="Liu X.-J."/>
            <person name="Du Z.-J."/>
        </authorList>
    </citation>
    <scope>NUCLEOTIDE SEQUENCE [LARGE SCALE GENOMIC DNA]</scope>
    <source>
        <strain evidence="1 2">SDUM461003</strain>
    </source>
</reference>
<organism evidence="1 2">
    <name type="scientific">Thalassobacterium maritimum</name>
    <dbReference type="NCBI Taxonomy" id="3041265"/>
    <lineage>
        <taxon>Bacteria</taxon>
        <taxon>Pseudomonadati</taxon>
        <taxon>Verrucomicrobiota</taxon>
        <taxon>Opitutia</taxon>
        <taxon>Puniceicoccales</taxon>
        <taxon>Coraliomargaritaceae</taxon>
        <taxon>Thalassobacterium</taxon>
    </lineage>
</organism>
<evidence type="ECO:0000313" key="1">
    <source>
        <dbReference type="EMBL" id="MDQ8209304.1"/>
    </source>
</evidence>
<proteinExistence type="predicted"/>
<sequence>MYKSNFETYLYTDNKEGSGKASSYLKGLEWLQAMLRIEVFGLEDAQNLWSID</sequence>
<comment type="caution">
    <text evidence="1">The sequence shown here is derived from an EMBL/GenBank/DDBJ whole genome shotgun (WGS) entry which is preliminary data.</text>
</comment>
<evidence type="ECO:0008006" key="3">
    <source>
        <dbReference type="Google" id="ProtNLM"/>
    </source>
</evidence>
<evidence type="ECO:0000313" key="2">
    <source>
        <dbReference type="Proteomes" id="UP001225316"/>
    </source>
</evidence>
<accession>A0ABU1B109</accession>
<protein>
    <recommendedName>
        <fullName evidence="3">Transposase</fullName>
    </recommendedName>
</protein>
<dbReference type="Proteomes" id="UP001225316">
    <property type="component" value="Unassembled WGS sequence"/>
</dbReference>